<dbReference type="Gene3D" id="3.40.50.11660">
    <property type="entry name" value="Glycosyl transferase family 10, C-terminal domain"/>
    <property type="match status" value="1"/>
</dbReference>
<reference evidence="9" key="3">
    <citation type="submission" date="2016-03" db="UniProtKB">
        <authorList>
            <consortium name="EnsemblProtists"/>
        </authorList>
    </citation>
    <scope>IDENTIFICATION</scope>
</reference>
<comment type="subcellular location">
    <subcellularLocation>
        <location evidence="5">Golgi apparatus</location>
        <location evidence="5">Golgi stack membrane</location>
        <topology evidence="5">Single-pass type II membrane protein</topology>
    </subcellularLocation>
</comment>
<reference evidence="10" key="2">
    <citation type="submission" date="2012-11" db="EMBL/GenBank/DDBJ databases">
        <authorList>
            <person name="Kuo A."/>
            <person name="Curtis B.A."/>
            <person name="Tanifuji G."/>
            <person name="Burki F."/>
            <person name="Gruber A."/>
            <person name="Irimia M."/>
            <person name="Maruyama S."/>
            <person name="Arias M.C."/>
            <person name="Ball S.G."/>
            <person name="Gile G.H."/>
            <person name="Hirakawa Y."/>
            <person name="Hopkins J.F."/>
            <person name="Rensing S.A."/>
            <person name="Schmutz J."/>
            <person name="Symeonidi A."/>
            <person name="Elias M."/>
            <person name="Eveleigh R.J."/>
            <person name="Herman E.K."/>
            <person name="Klute M.J."/>
            <person name="Nakayama T."/>
            <person name="Obornik M."/>
            <person name="Reyes-Prieto A."/>
            <person name="Armbrust E.V."/>
            <person name="Aves S.J."/>
            <person name="Beiko R.G."/>
            <person name="Coutinho P."/>
            <person name="Dacks J.B."/>
            <person name="Durnford D.G."/>
            <person name="Fast N.M."/>
            <person name="Green B.R."/>
            <person name="Grisdale C."/>
            <person name="Hempe F."/>
            <person name="Henrissat B."/>
            <person name="Hoppner M.P."/>
            <person name="Ishida K.-I."/>
            <person name="Kim E."/>
            <person name="Koreny L."/>
            <person name="Kroth P.G."/>
            <person name="Liu Y."/>
            <person name="Malik S.-B."/>
            <person name="Maier U.G."/>
            <person name="McRose D."/>
            <person name="Mock T."/>
            <person name="Neilson J.A."/>
            <person name="Onodera N.T."/>
            <person name="Poole A.M."/>
            <person name="Pritham E.J."/>
            <person name="Richards T.A."/>
            <person name="Rocap G."/>
            <person name="Roy S.W."/>
            <person name="Sarai C."/>
            <person name="Schaack S."/>
            <person name="Shirato S."/>
            <person name="Slamovits C.H."/>
            <person name="Spencer D.F."/>
            <person name="Suzuki S."/>
            <person name="Worden A.Z."/>
            <person name="Zauner S."/>
            <person name="Barry K."/>
            <person name="Bell C."/>
            <person name="Bharti A.K."/>
            <person name="Crow J.A."/>
            <person name="Grimwood J."/>
            <person name="Kramer R."/>
            <person name="Lindquist E."/>
            <person name="Lucas S."/>
            <person name="Salamov A."/>
            <person name="McFadden G.I."/>
            <person name="Lane C.E."/>
            <person name="Keeling P.J."/>
            <person name="Gray M.W."/>
            <person name="Grigoriev I.V."/>
            <person name="Archibald J.M."/>
        </authorList>
    </citation>
    <scope>NUCLEOTIDE SEQUENCE</scope>
    <source>
        <strain evidence="10">CCMP2712</strain>
    </source>
</reference>
<evidence type="ECO:0000256" key="2">
    <source>
        <dbReference type="ARBA" id="ARBA00008919"/>
    </source>
</evidence>
<dbReference type="Proteomes" id="UP000011087">
    <property type="component" value="Unassembled WGS sequence"/>
</dbReference>
<protein>
    <recommendedName>
        <fullName evidence="5">Fucosyltransferase</fullName>
        <ecNumber evidence="5">2.4.1.-</ecNumber>
    </recommendedName>
</protein>
<dbReference type="OrthoDB" id="427096at2759"/>
<dbReference type="PaxDb" id="55529-EKX54332"/>
<proteinExistence type="inferred from homology"/>
<keyword evidence="3 5" id="KW-0328">Glycosyltransferase</keyword>
<keyword evidence="4 5" id="KW-0808">Transferase</keyword>
<feature type="compositionally biased region" description="Basic and acidic residues" evidence="6">
    <location>
        <begin position="14"/>
        <end position="29"/>
    </location>
</feature>
<dbReference type="EnsemblProtists" id="EKX54332">
    <property type="protein sequence ID" value="EKX54332"/>
    <property type="gene ID" value="GUITHDRAFT_99809"/>
</dbReference>
<evidence type="ECO:0000256" key="6">
    <source>
        <dbReference type="SAM" id="MobiDB-lite"/>
    </source>
</evidence>
<dbReference type="PANTHER" id="PTHR11929:SF194">
    <property type="entry name" value="ALPHA-(1,3)-FUCOSYLTRANSFERASE 10"/>
    <property type="match status" value="1"/>
</dbReference>
<evidence type="ECO:0000313" key="10">
    <source>
        <dbReference type="Proteomes" id="UP000011087"/>
    </source>
</evidence>
<keyword evidence="5" id="KW-0812">Transmembrane</keyword>
<comment type="similarity">
    <text evidence="2 5">Belongs to the glycosyltransferase 10 family.</text>
</comment>
<dbReference type="EMBL" id="JH992967">
    <property type="protein sequence ID" value="EKX54332.1"/>
    <property type="molecule type" value="Genomic_DNA"/>
</dbReference>
<organism evidence="8">
    <name type="scientific">Guillardia theta (strain CCMP2712)</name>
    <name type="common">Cryptophyte</name>
    <dbReference type="NCBI Taxonomy" id="905079"/>
    <lineage>
        <taxon>Eukaryota</taxon>
        <taxon>Cryptophyceae</taxon>
        <taxon>Pyrenomonadales</taxon>
        <taxon>Geminigeraceae</taxon>
        <taxon>Guillardia</taxon>
    </lineage>
</organism>
<dbReference type="RefSeq" id="XP_005841312.1">
    <property type="nucleotide sequence ID" value="XM_005841255.1"/>
</dbReference>
<evidence type="ECO:0000256" key="3">
    <source>
        <dbReference type="ARBA" id="ARBA00022676"/>
    </source>
</evidence>
<sequence length="321" mass="35962">MLKVEAAGEARLRSLKKSSEKDRNLKENETSSQITSPWDDSDKRLKKYYKNESRLLSVAFISSIAFIVAALLYSYWSILYDFQNTRTISLNPYGTHTMIEPGYNKLDSCSVPVLMYYSPSLLNCHLGLPLEHEAVEECKISCQITSNKSDADILVGIDRNDPANSPGKAVLRMDDKCDRLDALVHRLVESLRRHLPVDTIGRCFAGEGSDREIRRYEKDTADSHYKFNLVVEDEVVEDFLTDRFYKGMLDAARGSLMVYLGAPNADSYAVAPGGYLNILKFSDLDSIGEFLGKECVVVSFLLQLAVKSPAGAQQDCNPEEV</sequence>
<dbReference type="AlphaFoldDB" id="L1K170"/>
<dbReference type="SUPFAM" id="SSF53756">
    <property type="entry name" value="UDP-Glycosyltransferase/glycogen phosphorylase"/>
    <property type="match status" value="1"/>
</dbReference>
<dbReference type="HOGENOM" id="CLU_867249_0_0_1"/>
<dbReference type="PANTHER" id="PTHR11929">
    <property type="entry name" value="ALPHA- 1,3 -FUCOSYLTRANSFERASE"/>
    <property type="match status" value="1"/>
</dbReference>
<evidence type="ECO:0000256" key="4">
    <source>
        <dbReference type="ARBA" id="ARBA00022679"/>
    </source>
</evidence>
<keyword evidence="5" id="KW-1133">Transmembrane helix</keyword>
<evidence type="ECO:0000256" key="5">
    <source>
        <dbReference type="RuleBase" id="RU003832"/>
    </source>
</evidence>
<comment type="pathway">
    <text evidence="1">Protein modification; protein glycosylation.</text>
</comment>
<reference evidence="8 10" key="1">
    <citation type="journal article" date="2012" name="Nature">
        <title>Algal genomes reveal evolutionary mosaicism and the fate of nucleomorphs.</title>
        <authorList>
            <consortium name="DOE Joint Genome Institute"/>
            <person name="Curtis B.A."/>
            <person name="Tanifuji G."/>
            <person name="Burki F."/>
            <person name="Gruber A."/>
            <person name="Irimia M."/>
            <person name="Maruyama S."/>
            <person name="Arias M.C."/>
            <person name="Ball S.G."/>
            <person name="Gile G.H."/>
            <person name="Hirakawa Y."/>
            <person name="Hopkins J.F."/>
            <person name="Kuo A."/>
            <person name="Rensing S.A."/>
            <person name="Schmutz J."/>
            <person name="Symeonidi A."/>
            <person name="Elias M."/>
            <person name="Eveleigh R.J."/>
            <person name="Herman E.K."/>
            <person name="Klute M.J."/>
            <person name="Nakayama T."/>
            <person name="Obornik M."/>
            <person name="Reyes-Prieto A."/>
            <person name="Armbrust E.V."/>
            <person name="Aves S.J."/>
            <person name="Beiko R.G."/>
            <person name="Coutinho P."/>
            <person name="Dacks J.B."/>
            <person name="Durnford D.G."/>
            <person name="Fast N.M."/>
            <person name="Green B.R."/>
            <person name="Grisdale C.J."/>
            <person name="Hempel F."/>
            <person name="Henrissat B."/>
            <person name="Hoppner M.P."/>
            <person name="Ishida K."/>
            <person name="Kim E."/>
            <person name="Koreny L."/>
            <person name="Kroth P.G."/>
            <person name="Liu Y."/>
            <person name="Malik S.B."/>
            <person name="Maier U.G."/>
            <person name="McRose D."/>
            <person name="Mock T."/>
            <person name="Neilson J.A."/>
            <person name="Onodera N.T."/>
            <person name="Poole A.M."/>
            <person name="Pritham E.J."/>
            <person name="Richards T.A."/>
            <person name="Rocap G."/>
            <person name="Roy S.W."/>
            <person name="Sarai C."/>
            <person name="Schaack S."/>
            <person name="Shirato S."/>
            <person name="Slamovits C.H."/>
            <person name="Spencer D.F."/>
            <person name="Suzuki S."/>
            <person name="Worden A.Z."/>
            <person name="Zauner S."/>
            <person name="Barry K."/>
            <person name="Bell C."/>
            <person name="Bharti A.K."/>
            <person name="Crow J.A."/>
            <person name="Grimwood J."/>
            <person name="Kramer R."/>
            <person name="Lindquist E."/>
            <person name="Lucas S."/>
            <person name="Salamov A."/>
            <person name="McFadden G.I."/>
            <person name="Lane C.E."/>
            <person name="Keeling P.J."/>
            <person name="Gray M.W."/>
            <person name="Grigoriev I.V."/>
            <person name="Archibald J.M."/>
        </authorList>
    </citation>
    <scope>NUCLEOTIDE SEQUENCE</scope>
    <source>
        <strain evidence="8 10">CCMP2712</strain>
    </source>
</reference>
<keyword evidence="5" id="KW-0333">Golgi apparatus</keyword>
<dbReference type="GeneID" id="17311110"/>
<evidence type="ECO:0000313" key="9">
    <source>
        <dbReference type="EnsemblProtists" id="EKX54332"/>
    </source>
</evidence>
<evidence type="ECO:0000259" key="7">
    <source>
        <dbReference type="Pfam" id="PF00852"/>
    </source>
</evidence>
<keyword evidence="10" id="KW-1185">Reference proteome</keyword>
<dbReference type="UniPathway" id="UPA00378"/>
<dbReference type="InterPro" id="IPR055270">
    <property type="entry name" value="Glyco_tran_10_C"/>
</dbReference>
<dbReference type="KEGG" id="gtt:GUITHDRAFT_99809"/>
<dbReference type="GO" id="GO:0046920">
    <property type="term" value="F:alpha-(1-&gt;3)-fucosyltransferase activity"/>
    <property type="evidence" value="ECO:0007669"/>
    <property type="project" value="TreeGrafter"/>
</dbReference>
<dbReference type="EC" id="2.4.1.-" evidence="5"/>
<dbReference type="InterPro" id="IPR038577">
    <property type="entry name" value="GT10-like_C_sf"/>
</dbReference>
<feature type="domain" description="Fucosyltransferase C-terminal" evidence="7">
    <location>
        <begin position="185"/>
        <end position="291"/>
    </location>
</feature>
<dbReference type="GO" id="GO:0032580">
    <property type="term" value="C:Golgi cisterna membrane"/>
    <property type="evidence" value="ECO:0007669"/>
    <property type="project" value="UniProtKB-SubCell"/>
</dbReference>
<dbReference type="Pfam" id="PF00852">
    <property type="entry name" value="Glyco_transf_10"/>
    <property type="match status" value="1"/>
</dbReference>
<name>L1K170_GUITC</name>
<feature type="region of interest" description="Disordered" evidence="6">
    <location>
        <begin position="14"/>
        <end position="36"/>
    </location>
</feature>
<gene>
    <name evidence="8" type="ORF">GUITHDRAFT_99809</name>
</gene>
<feature type="transmembrane region" description="Helical" evidence="5">
    <location>
        <begin position="55"/>
        <end position="76"/>
    </location>
</feature>
<accession>L1K170</accession>
<dbReference type="InterPro" id="IPR001503">
    <property type="entry name" value="Glyco_trans_10"/>
</dbReference>
<evidence type="ECO:0000313" key="8">
    <source>
        <dbReference type="EMBL" id="EKX54332.1"/>
    </source>
</evidence>
<evidence type="ECO:0000256" key="1">
    <source>
        <dbReference type="ARBA" id="ARBA00004922"/>
    </source>
</evidence>
<keyword evidence="5" id="KW-0472">Membrane</keyword>